<dbReference type="InterPro" id="IPR050171">
    <property type="entry name" value="MFS_Transporters"/>
</dbReference>
<dbReference type="EMBL" id="AE017125">
    <property type="protein sequence ID" value="AAP78211.1"/>
    <property type="molecule type" value="Genomic_DNA"/>
</dbReference>
<dbReference type="STRING" id="235279.HH_1614"/>
<evidence type="ECO:0000256" key="1">
    <source>
        <dbReference type="ARBA" id="ARBA00004651"/>
    </source>
</evidence>
<feature type="transmembrane region" description="Helical" evidence="7">
    <location>
        <begin position="7"/>
        <end position="30"/>
    </location>
</feature>
<dbReference type="Proteomes" id="UP000002495">
    <property type="component" value="Chromosome"/>
</dbReference>
<feature type="transmembrane region" description="Helical" evidence="7">
    <location>
        <begin position="237"/>
        <end position="257"/>
    </location>
</feature>
<feature type="transmembrane region" description="Helical" evidence="7">
    <location>
        <begin position="154"/>
        <end position="174"/>
    </location>
</feature>
<comment type="subcellular location">
    <subcellularLocation>
        <location evidence="1">Cell membrane</location>
        <topology evidence="1">Multi-pass membrane protein</topology>
    </subcellularLocation>
</comment>
<dbReference type="RefSeq" id="WP_011116454.1">
    <property type="nucleotide sequence ID" value="NC_004917.1"/>
</dbReference>
<sequence length="443" mass="49101">MIKQIFPLALISSLRFFGLFIVLPIIGLYTDEFHTSAFLAGMAAGGYALTQIIFQTPFGVWSDKYNRKHVVGIGLIIFLLGSLVCAFSNDITMLIIGRFLQGVGAIGGVVSAQIADLVKEEERNKAMAVMGGGIFISFVLAMLLSPIIASHYGLNTLFFITSGLCVISLIILYWKVPDTPSVKYHFQDNTFNALLKDKNLLIMNLSAFLQKFLMIFAFVCISLALTHQFDMAEEKLWYIYAPAALVGVFAMGPSSVFAQKRGQFKAVMLFGIFAFVLSYFLMAFSIPQESIVLFAIGVFIFFIGFAIHEPIMQSLASRYPKAHQKGAALGIFTTLGYVGSALGGMCGGWLYEEIGLFKLSLIIAVVCIIWAVLLIVFLSNPRNHKNIYLPLDNQQYSLEALSTLDTLEGVIEWYINQNEHIAIIKYDDTLIKKEQILSTLNKG</sequence>
<dbReference type="InterPro" id="IPR036259">
    <property type="entry name" value="MFS_trans_sf"/>
</dbReference>
<protein>
    <recommendedName>
        <fullName evidence="8">Major facilitator superfamily (MFS) profile domain-containing protein</fullName>
    </recommendedName>
</protein>
<dbReference type="eggNOG" id="COG2814">
    <property type="taxonomic scope" value="Bacteria"/>
</dbReference>
<dbReference type="KEGG" id="hhe:HH_1614"/>
<keyword evidence="10" id="KW-1185">Reference proteome</keyword>
<dbReference type="InterPro" id="IPR011701">
    <property type="entry name" value="MFS"/>
</dbReference>
<dbReference type="HOGENOM" id="CLU_001265_10_0_7"/>
<name>Q7VFR1_HELHP</name>
<dbReference type="PANTHER" id="PTHR23517:SF2">
    <property type="entry name" value="MULTIDRUG RESISTANCE PROTEIN MDTH"/>
    <property type="match status" value="1"/>
</dbReference>
<gene>
    <name evidence="9" type="ordered locus">HH_1614</name>
</gene>
<feature type="transmembrane region" description="Helical" evidence="7">
    <location>
        <begin position="127"/>
        <end position="148"/>
    </location>
</feature>
<evidence type="ECO:0000256" key="5">
    <source>
        <dbReference type="ARBA" id="ARBA00022989"/>
    </source>
</evidence>
<evidence type="ECO:0000313" key="9">
    <source>
        <dbReference type="EMBL" id="AAP78211.1"/>
    </source>
</evidence>
<keyword evidence="2" id="KW-0813">Transport</keyword>
<evidence type="ECO:0000256" key="3">
    <source>
        <dbReference type="ARBA" id="ARBA00022475"/>
    </source>
</evidence>
<dbReference type="GO" id="GO:0005886">
    <property type="term" value="C:plasma membrane"/>
    <property type="evidence" value="ECO:0007669"/>
    <property type="project" value="UniProtKB-SubCell"/>
</dbReference>
<keyword evidence="3" id="KW-1003">Cell membrane</keyword>
<accession>Q7VFR1</accession>
<evidence type="ECO:0000256" key="4">
    <source>
        <dbReference type="ARBA" id="ARBA00022692"/>
    </source>
</evidence>
<evidence type="ECO:0000256" key="7">
    <source>
        <dbReference type="SAM" id="Phobius"/>
    </source>
</evidence>
<dbReference type="InterPro" id="IPR020846">
    <property type="entry name" value="MFS_dom"/>
</dbReference>
<organism evidence="9 10">
    <name type="scientific">Helicobacter hepaticus (strain ATCC 51449 / 3B1)</name>
    <dbReference type="NCBI Taxonomy" id="235279"/>
    <lineage>
        <taxon>Bacteria</taxon>
        <taxon>Pseudomonadati</taxon>
        <taxon>Campylobacterota</taxon>
        <taxon>Epsilonproteobacteria</taxon>
        <taxon>Campylobacterales</taxon>
        <taxon>Helicobacteraceae</taxon>
        <taxon>Helicobacter</taxon>
    </lineage>
</organism>
<feature type="transmembrane region" description="Helical" evidence="7">
    <location>
        <begin position="264"/>
        <end position="284"/>
    </location>
</feature>
<keyword evidence="4 7" id="KW-0812">Transmembrane</keyword>
<evidence type="ECO:0000313" key="10">
    <source>
        <dbReference type="Proteomes" id="UP000002495"/>
    </source>
</evidence>
<dbReference type="Gene3D" id="1.20.1250.20">
    <property type="entry name" value="MFS general substrate transporter like domains"/>
    <property type="match status" value="1"/>
</dbReference>
<feature type="transmembrane region" description="Helical" evidence="7">
    <location>
        <begin position="70"/>
        <end position="89"/>
    </location>
</feature>
<feature type="transmembrane region" description="Helical" evidence="7">
    <location>
        <begin position="201"/>
        <end position="225"/>
    </location>
</feature>
<feature type="transmembrane region" description="Helical" evidence="7">
    <location>
        <begin position="95"/>
        <end position="115"/>
    </location>
</feature>
<feature type="transmembrane region" description="Helical" evidence="7">
    <location>
        <begin position="357"/>
        <end position="378"/>
    </location>
</feature>
<dbReference type="GO" id="GO:0022857">
    <property type="term" value="F:transmembrane transporter activity"/>
    <property type="evidence" value="ECO:0007669"/>
    <property type="project" value="InterPro"/>
</dbReference>
<dbReference type="SUPFAM" id="SSF103473">
    <property type="entry name" value="MFS general substrate transporter"/>
    <property type="match status" value="1"/>
</dbReference>
<dbReference type="CDD" id="cd17472">
    <property type="entry name" value="MFS_YajR_like"/>
    <property type="match status" value="1"/>
</dbReference>
<dbReference type="Pfam" id="PF07690">
    <property type="entry name" value="MFS_1"/>
    <property type="match status" value="1"/>
</dbReference>
<dbReference type="PANTHER" id="PTHR23517">
    <property type="entry name" value="RESISTANCE PROTEIN MDTM, PUTATIVE-RELATED-RELATED"/>
    <property type="match status" value="1"/>
</dbReference>
<evidence type="ECO:0000256" key="2">
    <source>
        <dbReference type="ARBA" id="ARBA00022448"/>
    </source>
</evidence>
<dbReference type="PROSITE" id="PS50850">
    <property type="entry name" value="MFS"/>
    <property type="match status" value="1"/>
</dbReference>
<keyword evidence="5 7" id="KW-1133">Transmembrane helix</keyword>
<evidence type="ECO:0000259" key="8">
    <source>
        <dbReference type="PROSITE" id="PS50850"/>
    </source>
</evidence>
<feature type="domain" description="Major facilitator superfamily (MFS) profile" evidence="8">
    <location>
        <begin position="4"/>
        <end position="382"/>
    </location>
</feature>
<feature type="transmembrane region" description="Helical" evidence="7">
    <location>
        <begin position="36"/>
        <end position="58"/>
    </location>
</feature>
<proteinExistence type="predicted"/>
<dbReference type="AlphaFoldDB" id="Q7VFR1"/>
<feature type="transmembrane region" description="Helical" evidence="7">
    <location>
        <begin position="328"/>
        <end position="351"/>
    </location>
</feature>
<reference evidence="9 10" key="1">
    <citation type="journal article" date="2003" name="Proc. Natl. Acad. Sci. U.S.A.">
        <title>The complete genome sequence of the carcinogenic bacterium Helicobacter hepaticus.</title>
        <authorList>
            <person name="Suerbaum S."/>
            <person name="Josenhans C."/>
            <person name="Sterzenbach T."/>
            <person name="Drescher B."/>
            <person name="Brandt P."/>
            <person name="Bell M."/>
            <person name="Droege M."/>
            <person name="Fartmann B."/>
            <person name="Fischer H.-P."/>
            <person name="Ge Z."/>
            <person name="Hoerster A."/>
            <person name="Holland R."/>
            <person name="Klein K."/>
            <person name="Koenig J."/>
            <person name="Macko L."/>
            <person name="Mendz G.L."/>
            <person name="Nyakatura G."/>
            <person name="Schauer D.B."/>
            <person name="Shen Z."/>
            <person name="Weber J."/>
            <person name="Frosch M."/>
            <person name="Fox J.G."/>
        </authorList>
    </citation>
    <scope>NUCLEOTIDE SEQUENCE [LARGE SCALE GENOMIC DNA]</scope>
    <source>
        <strain evidence="10">ATCC 51449 / 3B1</strain>
    </source>
</reference>
<evidence type="ECO:0000256" key="6">
    <source>
        <dbReference type="ARBA" id="ARBA00023136"/>
    </source>
</evidence>
<keyword evidence="6 7" id="KW-0472">Membrane</keyword>
<feature type="transmembrane region" description="Helical" evidence="7">
    <location>
        <begin position="290"/>
        <end position="307"/>
    </location>
</feature>